<keyword evidence="3" id="KW-0408">Iron</keyword>
<dbReference type="InterPro" id="IPR001128">
    <property type="entry name" value="Cyt_P450"/>
</dbReference>
<dbReference type="PRINTS" id="PR00463">
    <property type="entry name" value="EP450I"/>
</dbReference>
<dbReference type="OrthoDB" id="2789670at2759"/>
<evidence type="ECO:0000256" key="2">
    <source>
        <dbReference type="ARBA" id="ARBA00022723"/>
    </source>
</evidence>
<proteinExistence type="inferred from homology"/>
<dbReference type="GO" id="GO:0005737">
    <property type="term" value="C:cytoplasm"/>
    <property type="evidence" value="ECO:0007669"/>
    <property type="project" value="TreeGrafter"/>
</dbReference>
<dbReference type="SUPFAM" id="SSF48264">
    <property type="entry name" value="Cytochrome P450"/>
    <property type="match status" value="1"/>
</dbReference>
<reference evidence="5 6" key="1">
    <citation type="submission" date="2014-10" db="EMBL/GenBank/DDBJ databases">
        <title>Draft genome of the hookworm Ancylostoma caninum.</title>
        <authorList>
            <person name="Mitreva M."/>
        </authorList>
    </citation>
    <scope>NUCLEOTIDE SEQUENCE [LARGE SCALE GENOMIC DNA]</scope>
    <source>
        <strain evidence="5 6">Baltimore</strain>
    </source>
</reference>
<dbReference type="GO" id="GO:0005506">
    <property type="term" value="F:iron ion binding"/>
    <property type="evidence" value="ECO:0007669"/>
    <property type="project" value="InterPro"/>
</dbReference>
<dbReference type="Proteomes" id="UP000252519">
    <property type="component" value="Unassembled WGS sequence"/>
</dbReference>
<dbReference type="InterPro" id="IPR036396">
    <property type="entry name" value="Cyt_P450_sf"/>
</dbReference>
<dbReference type="Gene3D" id="1.10.630.10">
    <property type="entry name" value="Cytochrome P450"/>
    <property type="match status" value="1"/>
</dbReference>
<dbReference type="GO" id="GO:0006082">
    <property type="term" value="P:organic acid metabolic process"/>
    <property type="evidence" value="ECO:0007669"/>
    <property type="project" value="TreeGrafter"/>
</dbReference>
<evidence type="ECO:0000256" key="3">
    <source>
        <dbReference type="ARBA" id="ARBA00023004"/>
    </source>
</evidence>
<dbReference type="PANTHER" id="PTHR24300">
    <property type="entry name" value="CYTOCHROME P450 508A4-RELATED"/>
    <property type="match status" value="1"/>
</dbReference>
<evidence type="ECO:0000256" key="1">
    <source>
        <dbReference type="ARBA" id="ARBA00010617"/>
    </source>
</evidence>
<evidence type="ECO:0000313" key="5">
    <source>
        <dbReference type="EMBL" id="RCN39448.1"/>
    </source>
</evidence>
<dbReference type="STRING" id="29170.A0A368G6Z0"/>
<evidence type="ECO:0000313" key="6">
    <source>
        <dbReference type="Proteomes" id="UP000252519"/>
    </source>
</evidence>
<dbReference type="GO" id="GO:0006805">
    <property type="term" value="P:xenobiotic metabolic process"/>
    <property type="evidence" value="ECO:0007669"/>
    <property type="project" value="TreeGrafter"/>
</dbReference>
<accession>A0A368G6Z0</accession>
<sequence>MIALVFFLGIVTFLFVRIWLQRRKLPPGPFPLPLIGNLHQLGYGMFVCKKPFVEVIKEFAKEYGSVHTFWFGPTPTVNICDYATAVDAMVKKGSAFASRYMPYLFNLTRGLLEFTVVCC</sequence>
<dbReference type="InterPro" id="IPR002401">
    <property type="entry name" value="Cyt_P450_E_grp-I"/>
</dbReference>
<gene>
    <name evidence="5" type="ORF">ANCCAN_14604</name>
</gene>
<dbReference type="InterPro" id="IPR050182">
    <property type="entry name" value="Cytochrome_P450_fam2"/>
</dbReference>
<protein>
    <recommendedName>
        <fullName evidence="7">Unspecific monooxygenase</fullName>
    </recommendedName>
</protein>
<dbReference type="EMBL" id="JOJR01000337">
    <property type="protein sequence ID" value="RCN39448.1"/>
    <property type="molecule type" value="Genomic_DNA"/>
</dbReference>
<evidence type="ECO:0008006" key="7">
    <source>
        <dbReference type="Google" id="ProtNLM"/>
    </source>
</evidence>
<dbReference type="Pfam" id="PF00067">
    <property type="entry name" value="p450"/>
    <property type="match status" value="1"/>
</dbReference>
<keyword evidence="4" id="KW-0560">Oxidoreductase</keyword>
<keyword evidence="6" id="KW-1185">Reference proteome</keyword>
<comment type="similarity">
    <text evidence="1">Belongs to the cytochrome P450 family.</text>
</comment>
<dbReference type="AlphaFoldDB" id="A0A368G6Z0"/>
<keyword evidence="2" id="KW-0479">Metal-binding</keyword>
<organism evidence="5 6">
    <name type="scientific">Ancylostoma caninum</name>
    <name type="common">Dog hookworm</name>
    <dbReference type="NCBI Taxonomy" id="29170"/>
    <lineage>
        <taxon>Eukaryota</taxon>
        <taxon>Metazoa</taxon>
        <taxon>Ecdysozoa</taxon>
        <taxon>Nematoda</taxon>
        <taxon>Chromadorea</taxon>
        <taxon>Rhabditida</taxon>
        <taxon>Rhabditina</taxon>
        <taxon>Rhabditomorpha</taxon>
        <taxon>Strongyloidea</taxon>
        <taxon>Ancylostomatidae</taxon>
        <taxon>Ancylostomatinae</taxon>
        <taxon>Ancylostoma</taxon>
    </lineage>
</organism>
<comment type="caution">
    <text evidence="5">The sequence shown here is derived from an EMBL/GenBank/DDBJ whole genome shotgun (WGS) entry which is preliminary data.</text>
</comment>
<dbReference type="GO" id="GO:0016712">
    <property type="term" value="F:oxidoreductase activity, acting on paired donors, with incorporation or reduction of molecular oxygen, reduced flavin or flavoprotein as one donor, and incorporation of one atom of oxygen"/>
    <property type="evidence" value="ECO:0007669"/>
    <property type="project" value="TreeGrafter"/>
</dbReference>
<keyword evidence="4" id="KW-0503">Monooxygenase</keyword>
<dbReference type="GO" id="GO:0020037">
    <property type="term" value="F:heme binding"/>
    <property type="evidence" value="ECO:0007669"/>
    <property type="project" value="InterPro"/>
</dbReference>
<dbReference type="PANTHER" id="PTHR24300:SF81">
    <property type="entry name" value="CYTOCHROME P450 FAMILY"/>
    <property type="match status" value="1"/>
</dbReference>
<evidence type="ECO:0000256" key="4">
    <source>
        <dbReference type="ARBA" id="ARBA00023033"/>
    </source>
</evidence>
<name>A0A368G6Z0_ANCCA</name>